<feature type="compositionally biased region" description="Basic and acidic residues" evidence="1">
    <location>
        <begin position="73"/>
        <end position="121"/>
    </location>
</feature>
<feature type="region of interest" description="Disordered" evidence="1">
    <location>
        <begin position="1"/>
        <end position="121"/>
    </location>
</feature>
<feature type="compositionally biased region" description="Polar residues" evidence="1">
    <location>
        <begin position="22"/>
        <end position="32"/>
    </location>
</feature>
<keyword evidence="3" id="KW-1185">Reference proteome</keyword>
<accession>A0A0G4EXB9</accession>
<feature type="compositionally biased region" description="Polar residues" evidence="1">
    <location>
        <begin position="1"/>
        <end position="11"/>
    </location>
</feature>
<dbReference type="InParanoid" id="A0A0G4EXB9"/>
<dbReference type="Proteomes" id="UP000041254">
    <property type="component" value="Unassembled WGS sequence"/>
</dbReference>
<proteinExistence type="predicted"/>
<organism evidence="2 3">
    <name type="scientific">Vitrella brassicaformis (strain CCMP3155)</name>
    <dbReference type="NCBI Taxonomy" id="1169540"/>
    <lineage>
        <taxon>Eukaryota</taxon>
        <taxon>Sar</taxon>
        <taxon>Alveolata</taxon>
        <taxon>Colpodellida</taxon>
        <taxon>Vitrellaceae</taxon>
        <taxon>Vitrella</taxon>
    </lineage>
</organism>
<dbReference type="AlphaFoldDB" id="A0A0G4EXB9"/>
<evidence type="ECO:0000256" key="1">
    <source>
        <dbReference type="SAM" id="MobiDB-lite"/>
    </source>
</evidence>
<reference evidence="2 3" key="1">
    <citation type="submission" date="2014-11" db="EMBL/GenBank/DDBJ databases">
        <authorList>
            <person name="Zhu J."/>
            <person name="Qi W."/>
            <person name="Song R."/>
        </authorList>
    </citation>
    <scope>NUCLEOTIDE SEQUENCE [LARGE SCALE GENOMIC DNA]</scope>
</reference>
<dbReference type="VEuPathDB" id="CryptoDB:Vbra_21062"/>
<feature type="compositionally biased region" description="Basic and acidic residues" evidence="1">
    <location>
        <begin position="42"/>
        <end position="65"/>
    </location>
</feature>
<name>A0A0G4EXB9_VITBC</name>
<sequence>MGASCGCQTSSVDEKAHISAPRYQSNGYTTNGRVPPRMPVGRQERYDKPPSVDPRISEEERERRRQLALQAAENREKENEKRGGLSEKKRRELKERQRQEDEMKRKGMWAERDQNIMRMLD</sequence>
<protein>
    <submittedName>
        <fullName evidence="2">Uncharacterized protein</fullName>
    </submittedName>
</protein>
<dbReference type="EMBL" id="CDMY01000336">
    <property type="protein sequence ID" value="CEM03214.1"/>
    <property type="molecule type" value="Genomic_DNA"/>
</dbReference>
<evidence type="ECO:0000313" key="2">
    <source>
        <dbReference type="EMBL" id="CEM03214.1"/>
    </source>
</evidence>
<gene>
    <name evidence="2" type="ORF">Vbra_21062</name>
</gene>
<evidence type="ECO:0000313" key="3">
    <source>
        <dbReference type="Proteomes" id="UP000041254"/>
    </source>
</evidence>